<dbReference type="AlphaFoldDB" id="A0A1S1HEE3"/>
<gene>
    <name evidence="2" type="ORF">BHE75_01858</name>
</gene>
<protein>
    <submittedName>
        <fullName evidence="2">Uncharacterized protein</fullName>
    </submittedName>
</protein>
<sequence>MALAALISAYRYASDEAEGLRSTLPLAGRTLLEHQARLAALAGADNVVVLAERVPVALAQAVERLRRSGMRVEIARGVNDAADRIHPDEELLVVGDGCLASPRLFRRMVKARAPALLTVPDEPDRAMFERMDATVRWGGLMLVSGAFLRDTAAMLGDWDVESTLLRRAVQSDAERVDATAGNAAGRTPLLVDGIIDLEGFDRHMLATARPRGRDWPWRHVFPLIEGVVAPPLLRRGTDPIWFAVGAVTAAVAAGILIAAGWRLAGQAALMLSGPIAAVAERLAGARLSPLRWSGAFFIARSLAAVAALLILSFDLAKETGWGAWPVAAMLLLAMAALAGEQRILRHLPGGLAPHWIASLDGLIWAMLPFALIGQWLAGVAVLAAYALASFGFVQREVAIRVAAQASEPA</sequence>
<dbReference type="EMBL" id="MIPT01000001">
    <property type="protein sequence ID" value="OHT19866.1"/>
    <property type="molecule type" value="Genomic_DNA"/>
</dbReference>
<keyword evidence="1" id="KW-1133">Transmembrane helix</keyword>
<evidence type="ECO:0000313" key="2">
    <source>
        <dbReference type="EMBL" id="OHT19866.1"/>
    </source>
</evidence>
<keyword evidence="1" id="KW-0812">Transmembrane</keyword>
<feature type="transmembrane region" description="Helical" evidence="1">
    <location>
        <begin position="375"/>
        <end position="393"/>
    </location>
</feature>
<dbReference type="RefSeq" id="WP_070933666.1">
    <property type="nucleotide sequence ID" value="NZ_MIPT01000001.1"/>
</dbReference>
<dbReference type="Proteomes" id="UP000179467">
    <property type="component" value="Unassembled WGS sequence"/>
</dbReference>
<feature type="transmembrane region" description="Helical" evidence="1">
    <location>
        <begin position="295"/>
        <end position="315"/>
    </location>
</feature>
<accession>A0A1S1HEE3</accession>
<keyword evidence="3" id="KW-1185">Reference proteome</keyword>
<feature type="transmembrane region" description="Helical" evidence="1">
    <location>
        <begin position="321"/>
        <end position="339"/>
    </location>
</feature>
<feature type="transmembrane region" description="Helical" evidence="1">
    <location>
        <begin position="240"/>
        <end position="261"/>
    </location>
</feature>
<proteinExistence type="predicted"/>
<evidence type="ECO:0000256" key="1">
    <source>
        <dbReference type="SAM" id="Phobius"/>
    </source>
</evidence>
<reference evidence="2 3" key="1">
    <citation type="submission" date="2016-09" db="EMBL/GenBank/DDBJ databases">
        <title>Metabolic pathway, cell adaptation mechanisms and a novel monoxygenase revealed through proteogenomic-transcription analysis of a Sphingomonas haloaromaticamans strain degrading the fungicide ortho-phenylphenol.</title>
        <authorList>
            <person name="Perruchon C."/>
            <person name="Papadopoulou E.S."/>
            <person name="Rousidou C."/>
            <person name="Vasileiadis S."/>
            <person name="Tanou G."/>
            <person name="Amoutzias G."/>
            <person name="Molassiotis A."/>
            <person name="Karpouzas D.G."/>
        </authorList>
    </citation>
    <scope>NUCLEOTIDE SEQUENCE [LARGE SCALE GENOMIC DNA]</scope>
    <source>
        <strain evidence="2 3">P3</strain>
    </source>
</reference>
<evidence type="ECO:0000313" key="3">
    <source>
        <dbReference type="Proteomes" id="UP000179467"/>
    </source>
</evidence>
<name>A0A1S1HEE3_9SPHN</name>
<dbReference type="Gene3D" id="3.90.550.10">
    <property type="entry name" value="Spore Coat Polysaccharide Biosynthesis Protein SpsA, Chain A"/>
    <property type="match status" value="1"/>
</dbReference>
<dbReference type="InterPro" id="IPR029044">
    <property type="entry name" value="Nucleotide-diphossugar_trans"/>
</dbReference>
<dbReference type="SUPFAM" id="SSF53448">
    <property type="entry name" value="Nucleotide-diphospho-sugar transferases"/>
    <property type="match status" value="1"/>
</dbReference>
<keyword evidence="1" id="KW-0472">Membrane</keyword>
<dbReference type="OrthoDB" id="8477220at2"/>
<comment type="caution">
    <text evidence="2">The sequence shown here is derived from an EMBL/GenBank/DDBJ whole genome shotgun (WGS) entry which is preliminary data.</text>
</comment>
<organism evidence="2 3">
    <name type="scientific">Edaphosphingomonas haloaromaticamans</name>
    <dbReference type="NCBI Taxonomy" id="653954"/>
    <lineage>
        <taxon>Bacteria</taxon>
        <taxon>Pseudomonadati</taxon>
        <taxon>Pseudomonadota</taxon>
        <taxon>Alphaproteobacteria</taxon>
        <taxon>Sphingomonadales</taxon>
        <taxon>Rhizorhabdaceae</taxon>
        <taxon>Edaphosphingomonas</taxon>
    </lineage>
</organism>